<dbReference type="Gene3D" id="3.30.1330.60">
    <property type="entry name" value="OmpA-like domain"/>
    <property type="match status" value="1"/>
</dbReference>
<name>A0ABS3YWQ2_9BACT</name>
<dbReference type="SUPFAM" id="SSF49464">
    <property type="entry name" value="Carboxypeptidase regulatory domain-like"/>
    <property type="match status" value="1"/>
</dbReference>
<evidence type="ECO:0000256" key="5">
    <source>
        <dbReference type="SAM" id="SignalP"/>
    </source>
</evidence>
<dbReference type="InterPro" id="IPR036737">
    <property type="entry name" value="OmpA-like_sf"/>
</dbReference>
<accession>A0ABS3YWQ2</accession>
<reference evidence="7 8" key="1">
    <citation type="submission" date="2021-03" db="EMBL/GenBank/DDBJ databases">
        <title>Assistant Professor.</title>
        <authorList>
            <person name="Huq M.A."/>
        </authorList>
    </citation>
    <scope>NUCLEOTIDE SEQUENCE [LARGE SCALE GENOMIC DNA]</scope>
    <source>
        <strain evidence="7 8">MAH-29</strain>
    </source>
</reference>
<keyword evidence="8" id="KW-1185">Reference proteome</keyword>
<dbReference type="SUPFAM" id="SSF82171">
    <property type="entry name" value="DPP6 N-terminal domain-like"/>
    <property type="match status" value="1"/>
</dbReference>
<evidence type="ECO:0000256" key="1">
    <source>
        <dbReference type="ARBA" id="ARBA00004442"/>
    </source>
</evidence>
<dbReference type="Pfam" id="PF00691">
    <property type="entry name" value="OmpA"/>
    <property type="match status" value="1"/>
</dbReference>
<feature type="domain" description="OmpA-like" evidence="6">
    <location>
        <begin position="552"/>
        <end position="669"/>
    </location>
</feature>
<dbReference type="PROSITE" id="PS51123">
    <property type="entry name" value="OMPA_2"/>
    <property type="match status" value="1"/>
</dbReference>
<dbReference type="RefSeq" id="WP_209140396.1">
    <property type="nucleotide sequence ID" value="NZ_JAGHKO010000004.1"/>
</dbReference>
<dbReference type="Proteomes" id="UP000677244">
    <property type="component" value="Unassembled WGS sequence"/>
</dbReference>
<dbReference type="InterPro" id="IPR006665">
    <property type="entry name" value="OmpA-like"/>
</dbReference>
<evidence type="ECO:0000313" key="8">
    <source>
        <dbReference type="Proteomes" id="UP000677244"/>
    </source>
</evidence>
<keyword evidence="5" id="KW-0732">Signal</keyword>
<evidence type="ECO:0000313" key="7">
    <source>
        <dbReference type="EMBL" id="MBO9202350.1"/>
    </source>
</evidence>
<dbReference type="Pfam" id="PF07676">
    <property type="entry name" value="PD40"/>
    <property type="match status" value="2"/>
</dbReference>
<feature type="chain" id="PRO_5045835514" evidence="5">
    <location>
        <begin position="24"/>
        <end position="669"/>
    </location>
</feature>
<dbReference type="Gene3D" id="2.120.10.30">
    <property type="entry name" value="TolB, C-terminal domain"/>
    <property type="match status" value="1"/>
</dbReference>
<evidence type="ECO:0000256" key="2">
    <source>
        <dbReference type="ARBA" id="ARBA00023136"/>
    </source>
</evidence>
<gene>
    <name evidence="7" type="ORF">J7I42_18840</name>
</gene>
<dbReference type="InterPro" id="IPR008969">
    <property type="entry name" value="CarboxyPept-like_regulatory"/>
</dbReference>
<organism evidence="7 8">
    <name type="scientific">Niastella soli</name>
    <dbReference type="NCBI Taxonomy" id="2821487"/>
    <lineage>
        <taxon>Bacteria</taxon>
        <taxon>Pseudomonadati</taxon>
        <taxon>Bacteroidota</taxon>
        <taxon>Chitinophagia</taxon>
        <taxon>Chitinophagales</taxon>
        <taxon>Chitinophagaceae</taxon>
        <taxon>Niastella</taxon>
    </lineage>
</organism>
<dbReference type="Pfam" id="PF13620">
    <property type="entry name" value="CarboxypepD_reg"/>
    <property type="match status" value="1"/>
</dbReference>
<dbReference type="InterPro" id="IPR011659">
    <property type="entry name" value="WD40"/>
</dbReference>
<dbReference type="InterPro" id="IPR050330">
    <property type="entry name" value="Bact_OuterMem_StrucFunc"/>
</dbReference>
<keyword evidence="3" id="KW-0998">Cell outer membrane</keyword>
<dbReference type="PRINTS" id="PR01021">
    <property type="entry name" value="OMPADOMAIN"/>
</dbReference>
<evidence type="ECO:0000256" key="4">
    <source>
        <dbReference type="PROSITE-ProRule" id="PRU00473"/>
    </source>
</evidence>
<dbReference type="SUPFAM" id="SSF103088">
    <property type="entry name" value="OmpA-like"/>
    <property type="match status" value="1"/>
</dbReference>
<keyword evidence="2 4" id="KW-0472">Membrane</keyword>
<feature type="signal peptide" evidence="5">
    <location>
        <begin position="1"/>
        <end position="23"/>
    </location>
</feature>
<dbReference type="InterPro" id="IPR006664">
    <property type="entry name" value="OMP_bac"/>
</dbReference>
<dbReference type="EMBL" id="JAGHKO010000004">
    <property type="protein sequence ID" value="MBO9202350.1"/>
    <property type="molecule type" value="Genomic_DNA"/>
</dbReference>
<dbReference type="PANTHER" id="PTHR30329">
    <property type="entry name" value="STATOR ELEMENT OF FLAGELLAR MOTOR COMPLEX"/>
    <property type="match status" value="1"/>
</dbReference>
<proteinExistence type="predicted"/>
<comment type="subcellular location">
    <subcellularLocation>
        <location evidence="1">Cell outer membrane</location>
    </subcellularLocation>
</comment>
<dbReference type="PANTHER" id="PTHR30329:SF21">
    <property type="entry name" value="LIPOPROTEIN YIAD-RELATED"/>
    <property type="match status" value="1"/>
</dbReference>
<protein>
    <submittedName>
        <fullName evidence="7">OmpA family protein</fullName>
    </submittedName>
</protein>
<dbReference type="Gene3D" id="2.60.40.1120">
    <property type="entry name" value="Carboxypeptidase-like, regulatory domain"/>
    <property type="match status" value="1"/>
</dbReference>
<dbReference type="CDD" id="cd07185">
    <property type="entry name" value="OmpA_C-like"/>
    <property type="match status" value="1"/>
</dbReference>
<dbReference type="InterPro" id="IPR011990">
    <property type="entry name" value="TPR-like_helical_dom_sf"/>
</dbReference>
<dbReference type="Gene3D" id="1.25.40.10">
    <property type="entry name" value="Tetratricopeptide repeat domain"/>
    <property type="match status" value="1"/>
</dbReference>
<sequence>MRMLTFFKIVCLVVCLSWLPCRAQQVMVTKDPLLLADQYFAAGEYYTAANLYEQVLNPPANTRNDEVFPVYSKRGKLNYRLPKKVSREAVLYKQAESYRLAHYWLQADSTYKKCTDNIDALYWMAVCERSLGQYAEASDNLRQYLESTNTHKQFMEPAEQEWATLLYIKKQIDRPDTVLARLRKLTIPDSYERGTFAVTPIQGNQYLVSRTKTDSPEIKGYNPNNSHLFQAVLNNDTLTQITQLKLPDAGPLMNQGAANITANGNSIYFTQWQKQNGRVVSNIYVIKQVNGSWSAPQLVDGINTNGYSSKQPFCTADGKYLYFTSDRPGGTGGFDIWYAALNGDGSVGEPENAGRTINTTGDEQAPFYHSNSNTLVFSTNGRQGMGGFDLFSAQGNTITWSTPENIGYPVNSSRDDIYFYALEKNALLSDALIGSDRGSGCCLETYRINKLPKYNRMSGVVLDTRTHKPIPEANVVLTTPDGKTTQTTTDINGNYVFDNVDNSFTNENVAVSKQNYRDTAALVAIKKTDNSNLLTDQHFNTEIFIEKKFILRAENVVTVYFDFDMYNLKKEAVRKLDSVYNVLLEIPTATLQISGYTDGKGSNEYNAILSDHRARACAGYFIQKGIAASRITFESFGACCPLEMELINGRDNPDGRSKNRRALINITKE</sequence>
<evidence type="ECO:0000256" key="3">
    <source>
        <dbReference type="ARBA" id="ARBA00023237"/>
    </source>
</evidence>
<evidence type="ECO:0000259" key="6">
    <source>
        <dbReference type="PROSITE" id="PS51123"/>
    </source>
</evidence>
<dbReference type="SUPFAM" id="SSF48452">
    <property type="entry name" value="TPR-like"/>
    <property type="match status" value="1"/>
</dbReference>
<dbReference type="InterPro" id="IPR011042">
    <property type="entry name" value="6-blade_b-propeller_TolB-like"/>
</dbReference>
<comment type="caution">
    <text evidence="7">The sequence shown here is derived from an EMBL/GenBank/DDBJ whole genome shotgun (WGS) entry which is preliminary data.</text>
</comment>